<reference evidence="2" key="1">
    <citation type="journal article" date="2023" name="bioRxiv">
        <title>Complete genome of the Medicago anthracnose fungus, Colletotrichum destructivum, reveals a mini-chromosome-like region within a core chromosome.</title>
        <authorList>
            <person name="Lapalu N."/>
            <person name="Simon A."/>
            <person name="Lu A."/>
            <person name="Plaumann P.-L."/>
            <person name="Amselem J."/>
            <person name="Pigne S."/>
            <person name="Auger A."/>
            <person name="Koch C."/>
            <person name="Dallery J.-F."/>
            <person name="O'Connell R.J."/>
        </authorList>
    </citation>
    <scope>NUCLEOTIDE SEQUENCE [LARGE SCALE GENOMIC DNA]</scope>
    <source>
        <strain evidence="2">CBS 520.97</strain>
    </source>
</reference>
<name>A0AAX4J0P7_9PEZI</name>
<dbReference type="AlphaFoldDB" id="A0AAX4J0P7"/>
<dbReference type="GeneID" id="87950467"/>
<evidence type="ECO:0000313" key="1">
    <source>
        <dbReference type="EMBL" id="WQF88953.1"/>
    </source>
</evidence>
<organism evidence="1 2">
    <name type="scientific">Colletotrichum destructivum</name>
    <dbReference type="NCBI Taxonomy" id="34406"/>
    <lineage>
        <taxon>Eukaryota</taxon>
        <taxon>Fungi</taxon>
        <taxon>Dikarya</taxon>
        <taxon>Ascomycota</taxon>
        <taxon>Pezizomycotina</taxon>
        <taxon>Sordariomycetes</taxon>
        <taxon>Hypocreomycetidae</taxon>
        <taxon>Glomerellales</taxon>
        <taxon>Glomerellaceae</taxon>
        <taxon>Colletotrichum</taxon>
        <taxon>Colletotrichum destructivum species complex</taxon>
    </lineage>
</organism>
<dbReference type="KEGG" id="cdet:87950467"/>
<evidence type="ECO:0008006" key="3">
    <source>
        <dbReference type="Google" id="ProtNLM"/>
    </source>
</evidence>
<proteinExistence type="predicted"/>
<dbReference type="EMBL" id="CP137313">
    <property type="protein sequence ID" value="WQF88953.1"/>
    <property type="molecule type" value="Genomic_DNA"/>
</dbReference>
<dbReference type="Proteomes" id="UP001322277">
    <property type="component" value="Chromosome 9"/>
</dbReference>
<accession>A0AAX4J0P7</accession>
<sequence length="64" mass="7207">MPTCQMLGSTSFFAMLRAETSRPTMVHNGDGLCGVDHNNSRRLQVTHVRWVGFGPSVCKHVRYE</sequence>
<keyword evidence="2" id="KW-1185">Reference proteome</keyword>
<evidence type="ECO:0000313" key="2">
    <source>
        <dbReference type="Proteomes" id="UP001322277"/>
    </source>
</evidence>
<dbReference type="RefSeq" id="XP_062786174.1">
    <property type="nucleotide sequence ID" value="XM_062930123.1"/>
</dbReference>
<gene>
    <name evidence="1" type="ORF">CDEST_13967</name>
</gene>
<protein>
    <recommendedName>
        <fullName evidence="3">Secreted protein</fullName>
    </recommendedName>
</protein>